<dbReference type="Proteomes" id="UP000799537">
    <property type="component" value="Unassembled WGS sequence"/>
</dbReference>
<protein>
    <submittedName>
        <fullName evidence="1">Uncharacterized protein</fullName>
    </submittedName>
</protein>
<proteinExistence type="predicted"/>
<evidence type="ECO:0000313" key="1">
    <source>
        <dbReference type="EMBL" id="KAF2161677.1"/>
    </source>
</evidence>
<gene>
    <name evidence="1" type="ORF">M409DRAFT_28074</name>
</gene>
<sequence length="241" mass="27766">MHDLMELPSNPGTKTPVQLVELRRRLSKHEVPSDQHERPGQIACENRFWKYQQRLQAHLPRPSPTLLGIPKPLRANILNFILPTGTRIAVSPTEKRPHEPPILQTTHLLRVEASWIYYPTNTFHFHIHNFDASALIAWLADTPAKDAKRMAPIQLRMLEPEQGVECWGRLVEWLKGFYEGKVVGLSVAEGSGEEGPESVEAARRLFREVDGLRRLEVEVRPEWKQVLERLGEMRMGEEALW</sequence>
<dbReference type="EMBL" id="ML993618">
    <property type="protein sequence ID" value="KAF2161677.1"/>
    <property type="molecule type" value="Genomic_DNA"/>
</dbReference>
<name>A0A6A6C3G1_ZASCE</name>
<organism evidence="1 2">
    <name type="scientific">Zasmidium cellare ATCC 36951</name>
    <dbReference type="NCBI Taxonomy" id="1080233"/>
    <lineage>
        <taxon>Eukaryota</taxon>
        <taxon>Fungi</taxon>
        <taxon>Dikarya</taxon>
        <taxon>Ascomycota</taxon>
        <taxon>Pezizomycotina</taxon>
        <taxon>Dothideomycetes</taxon>
        <taxon>Dothideomycetidae</taxon>
        <taxon>Mycosphaerellales</taxon>
        <taxon>Mycosphaerellaceae</taxon>
        <taxon>Zasmidium</taxon>
    </lineage>
</organism>
<accession>A0A6A6C3G1</accession>
<keyword evidence="2" id="KW-1185">Reference proteome</keyword>
<reference evidence="1" key="1">
    <citation type="journal article" date="2020" name="Stud. Mycol.">
        <title>101 Dothideomycetes genomes: a test case for predicting lifestyles and emergence of pathogens.</title>
        <authorList>
            <person name="Haridas S."/>
            <person name="Albert R."/>
            <person name="Binder M."/>
            <person name="Bloem J."/>
            <person name="Labutti K."/>
            <person name="Salamov A."/>
            <person name="Andreopoulos B."/>
            <person name="Baker S."/>
            <person name="Barry K."/>
            <person name="Bills G."/>
            <person name="Bluhm B."/>
            <person name="Cannon C."/>
            <person name="Castanera R."/>
            <person name="Culley D."/>
            <person name="Daum C."/>
            <person name="Ezra D."/>
            <person name="Gonzalez J."/>
            <person name="Henrissat B."/>
            <person name="Kuo A."/>
            <person name="Liang C."/>
            <person name="Lipzen A."/>
            <person name="Lutzoni F."/>
            <person name="Magnuson J."/>
            <person name="Mondo S."/>
            <person name="Nolan M."/>
            <person name="Ohm R."/>
            <person name="Pangilinan J."/>
            <person name="Park H.-J."/>
            <person name="Ramirez L."/>
            <person name="Alfaro M."/>
            <person name="Sun H."/>
            <person name="Tritt A."/>
            <person name="Yoshinaga Y."/>
            <person name="Zwiers L.-H."/>
            <person name="Turgeon B."/>
            <person name="Goodwin S."/>
            <person name="Spatafora J."/>
            <person name="Crous P."/>
            <person name="Grigoriev I."/>
        </authorList>
    </citation>
    <scope>NUCLEOTIDE SEQUENCE</scope>
    <source>
        <strain evidence="1">ATCC 36951</strain>
    </source>
</reference>
<evidence type="ECO:0000313" key="2">
    <source>
        <dbReference type="Proteomes" id="UP000799537"/>
    </source>
</evidence>
<dbReference type="GeneID" id="54562133"/>
<dbReference type="OrthoDB" id="62952at2759"/>
<dbReference type="RefSeq" id="XP_033662566.1">
    <property type="nucleotide sequence ID" value="XM_033808861.1"/>
</dbReference>
<dbReference type="AlphaFoldDB" id="A0A6A6C3G1"/>